<dbReference type="Gene3D" id="1.20.1250.20">
    <property type="entry name" value="MFS general substrate transporter like domains"/>
    <property type="match status" value="2"/>
</dbReference>
<dbReference type="PROSITE" id="PS50850">
    <property type="entry name" value="MFS"/>
    <property type="match status" value="1"/>
</dbReference>
<feature type="transmembrane region" description="Helical" evidence="4">
    <location>
        <begin position="369"/>
        <end position="396"/>
    </location>
</feature>
<dbReference type="Proteomes" id="UP001187682">
    <property type="component" value="Unassembled WGS sequence"/>
</dbReference>
<comment type="similarity">
    <text evidence="2">Belongs to the major facilitator superfamily. Monocarboxylate porter (TC 2.A.1.13) family.</text>
</comment>
<feature type="region of interest" description="Disordered" evidence="3">
    <location>
        <begin position="1"/>
        <end position="34"/>
    </location>
</feature>
<sequence>MAVTDSLSEKSHETEPRDPSAAEANNTPETNKLSPAPDGGLQAWLVAGGAAFIFFSALGYVNSFGVFQQYYMTHQLSDRPADSIAWIGSVSGFLQLGMGGVAGPLFDRYGATGITRPAALGLVVAIMLVSLCKEFWQFILAQGILTGAVMGFLIFPAMGSVSQYFDKKRGAALGLVIAGSSVGGVVFPIALSKMLHETSLGFGWTVRIMGFVMLPCLTFSCLTVKPRLPPRKTSFFITRAFKEPFFLILTLGLFFGFMGMFTPLFFIPAYAVSTGVDPTLASYLVAILNAGSTFGRIIPGILADKFGRLNVLAAAGISTGIVACCLSTVTSTGGLVVYSVAIGFTSGAILSGGSTAFSMTTKNPQELGAYMGMGMALSSIAALIGPPISGALVARYEGYLELSLFSGISCLASGFIVLIVKAITPEGIFGRT</sequence>
<dbReference type="InterPro" id="IPR050327">
    <property type="entry name" value="Proton-linked_MCT"/>
</dbReference>
<feature type="transmembrane region" description="Helical" evidence="4">
    <location>
        <begin position="309"/>
        <end position="329"/>
    </location>
</feature>
<dbReference type="SUPFAM" id="SSF103473">
    <property type="entry name" value="MFS general substrate transporter"/>
    <property type="match status" value="1"/>
</dbReference>
<evidence type="ECO:0000256" key="3">
    <source>
        <dbReference type="SAM" id="MobiDB-lite"/>
    </source>
</evidence>
<keyword evidence="4" id="KW-0812">Transmembrane</keyword>
<feature type="transmembrane region" description="Helical" evidence="4">
    <location>
        <begin position="280"/>
        <end position="302"/>
    </location>
</feature>
<name>A0AAE8MWU6_9PEZI</name>
<protein>
    <submittedName>
        <fullName evidence="6">Related to monocarboxylate transporter</fullName>
    </submittedName>
</protein>
<keyword evidence="7" id="KW-1185">Reference proteome</keyword>
<dbReference type="CDD" id="cd17352">
    <property type="entry name" value="MFS_MCT_SLC16"/>
    <property type="match status" value="1"/>
</dbReference>
<feature type="compositionally biased region" description="Polar residues" evidence="3">
    <location>
        <begin position="23"/>
        <end position="33"/>
    </location>
</feature>
<dbReference type="GO" id="GO:0022857">
    <property type="term" value="F:transmembrane transporter activity"/>
    <property type="evidence" value="ECO:0007669"/>
    <property type="project" value="InterPro"/>
</dbReference>
<feature type="transmembrane region" description="Helical" evidence="4">
    <location>
        <begin position="41"/>
        <end position="63"/>
    </location>
</feature>
<feature type="transmembrane region" description="Helical" evidence="4">
    <location>
        <begin position="245"/>
        <end position="268"/>
    </location>
</feature>
<dbReference type="InterPro" id="IPR011701">
    <property type="entry name" value="MFS"/>
</dbReference>
<evidence type="ECO:0000313" key="7">
    <source>
        <dbReference type="Proteomes" id="UP001187682"/>
    </source>
</evidence>
<dbReference type="InterPro" id="IPR020846">
    <property type="entry name" value="MFS_dom"/>
</dbReference>
<evidence type="ECO:0000259" key="5">
    <source>
        <dbReference type="PROSITE" id="PS50850"/>
    </source>
</evidence>
<evidence type="ECO:0000256" key="1">
    <source>
        <dbReference type="ARBA" id="ARBA00004141"/>
    </source>
</evidence>
<evidence type="ECO:0000256" key="4">
    <source>
        <dbReference type="SAM" id="Phobius"/>
    </source>
</evidence>
<feature type="transmembrane region" description="Helical" evidence="4">
    <location>
        <begin position="135"/>
        <end position="158"/>
    </location>
</feature>
<dbReference type="EMBL" id="ONZQ02000005">
    <property type="protein sequence ID" value="SPO02032.1"/>
    <property type="molecule type" value="Genomic_DNA"/>
</dbReference>
<gene>
    <name evidence="6" type="ORF">DNG_04705</name>
</gene>
<feature type="transmembrane region" description="Helical" evidence="4">
    <location>
        <begin position="402"/>
        <end position="423"/>
    </location>
</feature>
<feature type="transmembrane region" description="Helical" evidence="4">
    <location>
        <begin position="170"/>
        <end position="190"/>
    </location>
</feature>
<accession>A0AAE8MWU6</accession>
<proteinExistence type="inferred from homology"/>
<dbReference type="Pfam" id="PF07690">
    <property type="entry name" value="MFS_1"/>
    <property type="match status" value="1"/>
</dbReference>
<organism evidence="6 7">
    <name type="scientific">Cephalotrichum gorgonifer</name>
    <dbReference type="NCBI Taxonomy" id="2041049"/>
    <lineage>
        <taxon>Eukaryota</taxon>
        <taxon>Fungi</taxon>
        <taxon>Dikarya</taxon>
        <taxon>Ascomycota</taxon>
        <taxon>Pezizomycotina</taxon>
        <taxon>Sordariomycetes</taxon>
        <taxon>Hypocreomycetidae</taxon>
        <taxon>Microascales</taxon>
        <taxon>Microascaceae</taxon>
        <taxon>Cephalotrichum</taxon>
    </lineage>
</organism>
<feature type="transmembrane region" description="Helical" evidence="4">
    <location>
        <begin position="202"/>
        <end position="224"/>
    </location>
</feature>
<keyword evidence="4" id="KW-1133">Transmembrane helix</keyword>
<feature type="transmembrane region" description="Helical" evidence="4">
    <location>
        <begin position="335"/>
        <end position="357"/>
    </location>
</feature>
<dbReference type="AlphaFoldDB" id="A0AAE8MWU6"/>
<feature type="domain" description="Major facilitator superfamily (MFS) profile" evidence="5">
    <location>
        <begin position="245"/>
        <end position="432"/>
    </location>
</feature>
<dbReference type="InterPro" id="IPR036259">
    <property type="entry name" value="MFS_trans_sf"/>
</dbReference>
<evidence type="ECO:0000256" key="2">
    <source>
        <dbReference type="ARBA" id="ARBA00006727"/>
    </source>
</evidence>
<comment type="caution">
    <text evidence="6">The sequence shown here is derived from an EMBL/GenBank/DDBJ whole genome shotgun (WGS) entry which is preliminary data.</text>
</comment>
<comment type="subcellular location">
    <subcellularLocation>
        <location evidence="1">Membrane</location>
        <topology evidence="1">Multi-pass membrane protein</topology>
    </subcellularLocation>
</comment>
<dbReference type="GO" id="GO:0016020">
    <property type="term" value="C:membrane"/>
    <property type="evidence" value="ECO:0007669"/>
    <property type="project" value="UniProtKB-SubCell"/>
</dbReference>
<reference evidence="6" key="1">
    <citation type="submission" date="2018-03" db="EMBL/GenBank/DDBJ databases">
        <authorList>
            <person name="Guldener U."/>
        </authorList>
    </citation>
    <scope>NUCLEOTIDE SEQUENCE</scope>
</reference>
<dbReference type="PANTHER" id="PTHR11360:SF319">
    <property type="entry name" value="MAJOR FACILITATOR SUPERFAMILY (MFS) PROFILE DOMAIN-CONTAINING PROTEIN"/>
    <property type="match status" value="1"/>
</dbReference>
<evidence type="ECO:0000313" key="6">
    <source>
        <dbReference type="EMBL" id="SPO02032.1"/>
    </source>
</evidence>
<keyword evidence="4" id="KW-0472">Membrane</keyword>
<dbReference type="PANTHER" id="PTHR11360">
    <property type="entry name" value="MONOCARBOXYLATE TRANSPORTER"/>
    <property type="match status" value="1"/>
</dbReference>
<feature type="compositionally biased region" description="Basic and acidic residues" evidence="3">
    <location>
        <begin position="7"/>
        <end position="20"/>
    </location>
</feature>
<feature type="transmembrane region" description="Helical" evidence="4">
    <location>
        <begin position="83"/>
        <end position="106"/>
    </location>
</feature>